<sequence>MQTEIRVLILPGRGNSGDKHWQSFWERSHSYCRRVLQRDWENPHIDEWVETLEQAITEEDFPTILVAHSLSVAQVAHWALRHAAPPYNGCVRGALLVAPSDVEDPSYPPGAIGFAPMPSMKLPFPSTVVTSTNDTRVTLARARQFATDWGSSLQVPGAFGHLGSFAELGDWPYGYSLLQALIEQA</sequence>
<evidence type="ECO:0008006" key="3">
    <source>
        <dbReference type="Google" id="ProtNLM"/>
    </source>
</evidence>
<dbReference type="AlphaFoldDB" id="A0A1C7YX24"/>
<dbReference type="Proteomes" id="UP000093104">
    <property type="component" value="Unassembled WGS sequence"/>
</dbReference>
<name>A0A1C7YX24_PSESX</name>
<reference evidence="1 2" key="1">
    <citation type="submission" date="2015-07" db="EMBL/GenBank/DDBJ databases">
        <title>Draft genome sequence of a diazotrophic, plant growth-promoting rhizobacterium of the Pseudomonas syringae complex.</title>
        <authorList>
            <person name="Patten C.L."/>
            <person name="Jeong H."/>
        </authorList>
    </citation>
    <scope>NUCLEOTIDE SEQUENCE [LARGE SCALE GENOMIC DNA]</scope>
    <source>
        <strain evidence="1 2">GR12-2</strain>
    </source>
</reference>
<dbReference type="SUPFAM" id="SSF53474">
    <property type="entry name" value="alpha/beta-Hydrolases"/>
    <property type="match status" value="1"/>
</dbReference>
<dbReference type="GO" id="GO:0016787">
    <property type="term" value="F:hydrolase activity"/>
    <property type="evidence" value="ECO:0007669"/>
    <property type="project" value="InterPro"/>
</dbReference>
<dbReference type="OrthoDB" id="9804993at2"/>
<accession>A0A1C7YX24</accession>
<gene>
    <name evidence="1" type="ORF">AFK24_24230</name>
</gene>
<proteinExistence type="predicted"/>
<protein>
    <recommendedName>
        <fullName evidence="3">Alpha/beta hydrolase</fullName>
    </recommendedName>
</protein>
<dbReference type="RefSeq" id="WP_065835638.1">
    <property type="nucleotide sequence ID" value="NZ_LGSI01000068.1"/>
</dbReference>
<dbReference type="Pfam" id="PF06821">
    <property type="entry name" value="Ser_hydrolase"/>
    <property type="match status" value="1"/>
</dbReference>
<dbReference type="PATRIC" id="fig|317.243.peg.137"/>
<dbReference type="InterPro" id="IPR029058">
    <property type="entry name" value="AB_hydrolase_fold"/>
</dbReference>
<evidence type="ECO:0000313" key="1">
    <source>
        <dbReference type="EMBL" id="OCR22231.1"/>
    </source>
</evidence>
<dbReference type="InterPro" id="IPR010662">
    <property type="entry name" value="RBBP9/YdeN"/>
</dbReference>
<evidence type="ECO:0000313" key="2">
    <source>
        <dbReference type="Proteomes" id="UP000093104"/>
    </source>
</evidence>
<organism evidence="1 2">
    <name type="scientific">Pseudomonas syringae</name>
    <dbReference type="NCBI Taxonomy" id="317"/>
    <lineage>
        <taxon>Bacteria</taxon>
        <taxon>Pseudomonadati</taxon>
        <taxon>Pseudomonadota</taxon>
        <taxon>Gammaproteobacteria</taxon>
        <taxon>Pseudomonadales</taxon>
        <taxon>Pseudomonadaceae</taxon>
        <taxon>Pseudomonas</taxon>
    </lineage>
</organism>
<comment type="caution">
    <text evidence="1">The sequence shown here is derived from an EMBL/GenBank/DDBJ whole genome shotgun (WGS) entry which is preliminary data.</text>
</comment>
<dbReference type="Gene3D" id="3.40.50.1820">
    <property type="entry name" value="alpha/beta hydrolase"/>
    <property type="match status" value="1"/>
</dbReference>
<dbReference type="EMBL" id="LGSI01000068">
    <property type="protein sequence ID" value="OCR22231.1"/>
    <property type="molecule type" value="Genomic_DNA"/>
</dbReference>